<dbReference type="SUPFAM" id="SSF52833">
    <property type="entry name" value="Thioredoxin-like"/>
    <property type="match status" value="1"/>
</dbReference>
<dbReference type="PANTHER" id="PTHR12289">
    <property type="entry name" value="METAXIN RELATED"/>
    <property type="match status" value="1"/>
</dbReference>
<dbReference type="InterPro" id="IPR026928">
    <property type="entry name" value="FAX/IsoI-like"/>
</dbReference>
<gene>
    <name evidence="3" type="ORF">NBR_LOCUS18077</name>
</gene>
<dbReference type="WBParaSite" id="NBR_0001807601-mRNA-1">
    <property type="protein sequence ID" value="NBR_0001807601-mRNA-1"/>
    <property type="gene ID" value="NBR_0001807601"/>
</dbReference>
<sequence length="225" mass="25899">MVCLLCVAVISALSAVFFFFRRAKKEVKIQKEDWKRDFVYLYQFPRSKTVPSLSPYCLKVETFLKAHNIPYEVVTTTMGRSKYGLLPFVELNGEHIADSQIILDRLSQHFNVKLWCIQLAYEISSKFSSLSKRIKASIGDFSVEDCKDLLKKDYDAYRDLLGDGKFLFGDEITVADCTLFSHLATTIYLPVENYAKDLLKEQYPSLIAFCERVKEATFGGEFEQE</sequence>
<dbReference type="InterPro" id="IPR040079">
    <property type="entry name" value="Glutathione_S-Trfase"/>
</dbReference>
<dbReference type="SFLD" id="SFLDG01180">
    <property type="entry name" value="SUF1"/>
    <property type="match status" value="2"/>
</dbReference>
<dbReference type="EMBL" id="UYSL01023162">
    <property type="protein sequence ID" value="VDL81798.1"/>
    <property type="molecule type" value="Genomic_DNA"/>
</dbReference>
<dbReference type="Gene3D" id="1.20.1050.10">
    <property type="match status" value="1"/>
</dbReference>
<protein>
    <submittedName>
        <fullName evidence="5">Failed axon connections (inferred by orthology to a D. melanogaster protein)</fullName>
    </submittedName>
</protein>
<reference evidence="5" key="1">
    <citation type="submission" date="2016-04" db="UniProtKB">
        <authorList>
            <consortium name="WormBaseParasite"/>
        </authorList>
    </citation>
    <scope>IDENTIFICATION</scope>
</reference>
<comment type="similarity">
    <text evidence="1">Belongs to the FAX family.</text>
</comment>
<dbReference type="SUPFAM" id="SSF47616">
    <property type="entry name" value="GST C-terminal domain-like"/>
    <property type="match status" value="1"/>
</dbReference>
<accession>A0A0N4YLS5</accession>
<dbReference type="OMA" id="KFADHHL"/>
<evidence type="ECO:0000313" key="3">
    <source>
        <dbReference type="EMBL" id="VDL81798.1"/>
    </source>
</evidence>
<dbReference type="InterPro" id="IPR036282">
    <property type="entry name" value="Glutathione-S-Trfase_C_sf"/>
</dbReference>
<keyword evidence="4" id="KW-1185">Reference proteome</keyword>
<dbReference type="Pfam" id="PF17171">
    <property type="entry name" value="GST_C_6"/>
    <property type="match status" value="1"/>
</dbReference>
<name>A0A0N4YLS5_NIPBR</name>
<dbReference type="InterPro" id="IPR010987">
    <property type="entry name" value="Glutathione-S-Trfase_C-like"/>
</dbReference>
<dbReference type="InterPro" id="IPR050931">
    <property type="entry name" value="Mito_Protein_Transport_Metaxin"/>
</dbReference>
<dbReference type="SFLD" id="SFLDG01200">
    <property type="entry name" value="SUF1.1"/>
    <property type="match status" value="2"/>
</dbReference>
<feature type="domain" description="GST C-terminal" evidence="2">
    <location>
        <begin position="105"/>
        <end position="225"/>
    </location>
</feature>
<evidence type="ECO:0000259" key="2">
    <source>
        <dbReference type="PROSITE" id="PS50405"/>
    </source>
</evidence>
<dbReference type="InterPro" id="IPR033468">
    <property type="entry name" value="Metaxin_GST"/>
</dbReference>
<dbReference type="GO" id="GO:0005737">
    <property type="term" value="C:cytoplasm"/>
    <property type="evidence" value="ECO:0007669"/>
    <property type="project" value="TreeGrafter"/>
</dbReference>
<dbReference type="PROSITE" id="PS50405">
    <property type="entry name" value="GST_CTER"/>
    <property type="match status" value="1"/>
</dbReference>
<dbReference type="CDD" id="cd03193">
    <property type="entry name" value="GST_C_Metaxin"/>
    <property type="match status" value="1"/>
</dbReference>
<dbReference type="Proteomes" id="UP000271162">
    <property type="component" value="Unassembled WGS sequence"/>
</dbReference>
<organism evidence="5">
    <name type="scientific">Nippostrongylus brasiliensis</name>
    <name type="common">Rat hookworm</name>
    <dbReference type="NCBI Taxonomy" id="27835"/>
    <lineage>
        <taxon>Eukaryota</taxon>
        <taxon>Metazoa</taxon>
        <taxon>Ecdysozoa</taxon>
        <taxon>Nematoda</taxon>
        <taxon>Chromadorea</taxon>
        <taxon>Rhabditida</taxon>
        <taxon>Rhabditina</taxon>
        <taxon>Rhabditomorpha</taxon>
        <taxon>Strongyloidea</taxon>
        <taxon>Heligmosomidae</taxon>
        <taxon>Nippostrongylus</taxon>
    </lineage>
</organism>
<evidence type="ECO:0000313" key="4">
    <source>
        <dbReference type="Proteomes" id="UP000271162"/>
    </source>
</evidence>
<reference evidence="3 4" key="2">
    <citation type="submission" date="2018-11" db="EMBL/GenBank/DDBJ databases">
        <authorList>
            <consortium name="Pathogen Informatics"/>
        </authorList>
    </citation>
    <scope>NUCLEOTIDE SEQUENCE [LARGE SCALE GENOMIC DNA]</scope>
</reference>
<dbReference type="PANTHER" id="PTHR12289:SF32">
    <property type="entry name" value="GST_C_6 DOMAIN-CONTAINING PROTEIN"/>
    <property type="match status" value="1"/>
</dbReference>
<dbReference type="Pfam" id="PF17172">
    <property type="entry name" value="GST_N_4"/>
    <property type="match status" value="1"/>
</dbReference>
<dbReference type="AlphaFoldDB" id="A0A0N4YLS5"/>
<dbReference type="CDD" id="cd03080">
    <property type="entry name" value="GST_N_Metaxin_like"/>
    <property type="match status" value="1"/>
</dbReference>
<dbReference type="SFLD" id="SFLDS00019">
    <property type="entry name" value="Glutathione_Transferase_(cytos"/>
    <property type="match status" value="2"/>
</dbReference>
<evidence type="ECO:0000256" key="1">
    <source>
        <dbReference type="ARBA" id="ARBA00006475"/>
    </source>
</evidence>
<dbReference type="InterPro" id="IPR036249">
    <property type="entry name" value="Thioredoxin-like_sf"/>
</dbReference>
<dbReference type="InterPro" id="IPR012336">
    <property type="entry name" value="Thioredoxin-like_fold"/>
</dbReference>
<evidence type="ECO:0000313" key="5">
    <source>
        <dbReference type="WBParaSite" id="NBR_0001807601-mRNA-1"/>
    </source>
</evidence>
<proteinExistence type="inferred from homology"/>
<dbReference type="Gene3D" id="3.40.30.10">
    <property type="entry name" value="Glutaredoxin"/>
    <property type="match status" value="1"/>
</dbReference>